<gene>
    <name evidence="2" type="ORF">NEOLI_004419</name>
</gene>
<dbReference type="Proteomes" id="UP000186594">
    <property type="component" value="Unassembled WGS sequence"/>
</dbReference>
<reference evidence="2 3" key="1">
    <citation type="submission" date="2016-04" db="EMBL/GenBank/DDBJ databases">
        <title>Evolutionary innovation and constraint leading to complex multicellularity in the Ascomycota.</title>
        <authorList>
            <person name="Cisse O."/>
            <person name="Nguyen A."/>
            <person name="Hewitt D.A."/>
            <person name="Jedd G."/>
            <person name="Stajich J.E."/>
        </authorList>
    </citation>
    <scope>NUCLEOTIDE SEQUENCE [LARGE SCALE GENOMIC DNA]</scope>
    <source>
        <strain evidence="2 3">DAH-3</strain>
    </source>
</reference>
<feature type="region of interest" description="Disordered" evidence="1">
    <location>
        <begin position="186"/>
        <end position="212"/>
    </location>
</feature>
<evidence type="ECO:0000313" key="2">
    <source>
        <dbReference type="EMBL" id="OLL23605.1"/>
    </source>
</evidence>
<feature type="region of interest" description="Disordered" evidence="1">
    <location>
        <begin position="324"/>
        <end position="368"/>
    </location>
</feature>
<proteinExistence type="predicted"/>
<evidence type="ECO:0000256" key="1">
    <source>
        <dbReference type="SAM" id="MobiDB-lite"/>
    </source>
</evidence>
<protein>
    <submittedName>
        <fullName evidence="2">Uncharacterized protein</fullName>
    </submittedName>
</protein>
<organism evidence="2 3">
    <name type="scientific">Neolecta irregularis (strain DAH-3)</name>
    <dbReference type="NCBI Taxonomy" id="1198029"/>
    <lineage>
        <taxon>Eukaryota</taxon>
        <taxon>Fungi</taxon>
        <taxon>Dikarya</taxon>
        <taxon>Ascomycota</taxon>
        <taxon>Taphrinomycotina</taxon>
        <taxon>Neolectales</taxon>
        <taxon>Neolectaceae</taxon>
        <taxon>Neolecta</taxon>
    </lineage>
</organism>
<sequence>MSVILDGCEQLHKAFVSLQYGACQTRRQNLKQSFDFLHWIINPTQPQQDALKIIAALTPNTFCKSPATWAYLTFLPLVRPLPKKSNYNRPIKNEDVSLKGNLDIPASASLSLSYHSAIDRTVLNHQTIWGSSTFDPRHEMNESHDLGNGNTPTPRPSKRERPTKIQLVTSEEHTLNGILHRKRLKKSISTKSSTPTKYETVPSTDNQGTPGPIMSGNIIQIDKTNPVPTVETRVNKLPSCDSNFDSGTAETSLLLTSFENLPNFLQFDRIKSTVPIDFRVAPSADIHPKATRLVENPVAKLQAVSPFNSLDCYSDQLQPQIISRNEDTSVPPQDSSSMVRSHHANDLENLPFPSSEASPSPGLETSENAILSSSADKWDEEDQLFFLHDKVSLFK</sequence>
<accession>A0A1U7LLR8</accession>
<feature type="compositionally biased region" description="Polar residues" evidence="1">
    <location>
        <begin position="324"/>
        <end position="339"/>
    </location>
</feature>
<keyword evidence="3" id="KW-1185">Reference proteome</keyword>
<name>A0A1U7LLR8_NEOID</name>
<dbReference type="EMBL" id="LXFE01001434">
    <property type="protein sequence ID" value="OLL23605.1"/>
    <property type="molecule type" value="Genomic_DNA"/>
</dbReference>
<dbReference type="AlphaFoldDB" id="A0A1U7LLR8"/>
<feature type="region of interest" description="Disordered" evidence="1">
    <location>
        <begin position="134"/>
        <end position="163"/>
    </location>
</feature>
<feature type="compositionally biased region" description="Basic and acidic residues" evidence="1">
    <location>
        <begin position="135"/>
        <end position="145"/>
    </location>
</feature>
<evidence type="ECO:0000313" key="3">
    <source>
        <dbReference type="Proteomes" id="UP000186594"/>
    </source>
</evidence>
<comment type="caution">
    <text evidence="2">The sequence shown here is derived from an EMBL/GenBank/DDBJ whole genome shotgun (WGS) entry which is preliminary data.</text>
</comment>
<feature type="compositionally biased region" description="Polar residues" evidence="1">
    <location>
        <begin position="355"/>
        <end position="368"/>
    </location>
</feature>